<keyword evidence="6" id="KW-1185">Reference proteome</keyword>
<evidence type="ECO:0000313" key="7">
    <source>
        <dbReference type="WBParaSite" id="maker-uti_cns_0004998-snap-gene-0.8-mRNA-1"/>
    </source>
</evidence>
<dbReference type="Gene3D" id="3.40.50.10240">
    <property type="entry name" value="Thiamin pyrophosphokinase, catalytic domain"/>
    <property type="match status" value="1"/>
</dbReference>
<reference evidence="7" key="1">
    <citation type="submission" date="2016-11" db="UniProtKB">
        <authorList>
            <consortium name="WormBaseParasite"/>
        </authorList>
    </citation>
    <scope>IDENTIFICATION</scope>
</reference>
<accession>A0A1I8H8P1</accession>
<dbReference type="GO" id="GO:0006772">
    <property type="term" value="P:thiamine metabolic process"/>
    <property type="evidence" value="ECO:0007669"/>
    <property type="project" value="InterPro"/>
</dbReference>
<dbReference type="AlphaFoldDB" id="A0A1I8H8P1"/>
<dbReference type="Pfam" id="PF04263">
    <property type="entry name" value="TPK_catalytic"/>
    <property type="match status" value="1"/>
</dbReference>
<keyword evidence="1" id="KW-0808">Transferase</keyword>
<dbReference type="InterPro" id="IPR036371">
    <property type="entry name" value="TPK_B1-bd_sf"/>
</dbReference>
<protein>
    <submittedName>
        <fullName evidence="7">Thiamine diphosphokinase</fullName>
    </submittedName>
</protein>
<dbReference type="InterPro" id="IPR006282">
    <property type="entry name" value="Thi_PPkinase"/>
</dbReference>
<evidence type="ECO:0000256" key="4">
    <source>
        <dbReference type="ARBA" id="ARBA00022840"/>
    </source>
</evidence>
<dbReference type="Proteomes" id="UP000095280">
    <property type="component" value="Unplaced"/>
</dbReference>
<evidence type="ECO:0000313" key="6">
    <source>
        <dbReference type="Proteomes" id="UP000095280"/>
    </source>
</evidence>
<evidence type="ECO:0000256" key="2">
    <source>
        <dbReference type="ARBA" id="ARBA00022741"/>
    </source>
</evidence>
<dbReference type="CDD" id="cd07995">
    <property type="entry name" value="TPK"/>
    <property type="match status" value="1"/>
</dbReference>
<sequence>IFQEAQNNQVDFADLLDSNASKGSIAVACLNSESAAYPIDLLLQLKNRIAYLALVDGACNLFYDNQMLCKEFEPQLVTGDFDSVRPEVLQYYKDLPSTEVIPTPDQDRTDFDKCLSCLLDSQRLNLNKEIACILVLGGLGGRVDHTFGNLHTLVKWSSQCKPRIYFATQHDLWVCLPPCQESVECRLLRPRQGKYAGLIPLDQPCLNVHTSGLKWNLTGDTLSFTGLVSTSNEAVDELIIARWSGGHLLITVTYELT</sequence>
<dbReference type="InterPro" id="IPR007373">
    <property type="entry name" value="Thiamin_PyroPKinase_B1-bd"/>
</dbReference>
<evidence type="ECO:0000259" key="5">
    <source>
        <dbReference type="SMART" id="SM00983"/>
    </source>
</evidence>
<feature type="domain" description="Thiamin pyrophosphokinase thiamin-binding" evidence="5">
    <location>
        <begin position="168"/>
        <end position="249"/>
    </location>
</feature>
<dbReference type="SUPFAM" id="SSF63999">
    <property type="entry name" value="Thiamin pyrophosphokinase, catalytic domain"/>
    <property type="match status" value="1"/>
</dbReference>
<dbReference type="GO" id="GO:0009229">
    <property type="term" value="P:thiamine diphosphate biosynthetic process"/>
    <property type="evidence" value="ECO:0007669"/>
    <property type="project" value="InterPro"/>
</dbReference>
<dbReference type="SUPFAM" id="SSF63862">
    <property type="entry name" value="Thiamin pyrophosphokinase, substrate-binding domain"/>
    <property type="match status" value="1"/>
</dbReference>
<dbReference type="Pfam" id="PF04265">
    <property type="entry name" value="TPK_B1_binding"/>
    <property type="match status" value="1"/>
</dbReference>
<dbReference type="WBParaSite" id="maker-uti_cns_0004998-snap-gene-0.8-mRNA-1">
    <property type="protein sequence ID" value="maker-uti_cns_0004998-snap-gene-0.8-mRNA-1"/>
    <property type="gene ID" value="maker-uti_cns_0004998-snap-gene-0.8"/>
</dbReference>
<dbReference type="GO" id="GO:0005524">
    <property type="term" value="F:ATP binding"/>
    <property type="evidence" value="ECO:0007669"/>
    <property type="project" value="UniProtKB-KW"/>
</dbReference>
<evidence type="ECO:0000256" key="1">
    <source>
        <dbReference type="ARBA" id="ARBA00022679"/>
    </source>
</evidence>
<organism evidence="6 7">
    <name type="scientific">Macrostomum lignano</name>
    <dbReference type="NCBI Taxonomy" id="282301"/>
    <lineage>
        <taxon>Eukaryota</taxon>
        <taxon>Metazoa</taxon>
        <taxon>Spiralia</taxon>
        <taxon>Lophotrochozoa</taxon>
        <taxon>Platyhelminthes</taxon>
        <taxon>Rhabditophora</taxon>
        <taxon>Macrostomorpha</taxon>
        <taxon>Macrostomida</taxon>
        <taxon>Macrostomidae</taxon>
        <taxon>Macrostomum</taxon>
    </lineage>
</organism>
<dbReference type="NCBIfam" id="TIGR01378">
    <property type="entry name" value="thi_PPkinase"/>
    <property type="match status" value="1"/>
</dbReference>
<keyword evidence="2" id="KW-0547">Nucleotide-binding</keyword>
<dbReference type="PANTHER" id="PTHR13622">
    <property type="entry name" value="THIAMIN PYROPHOSPHOKINASE"/>
    <property type="match status" value="1"/>
</dbReference>
<dbReference type="InterPro" id="IPR007371">
    <property type="entry name" value="TPK_catalytic"/>
</dbReference>
<dbReference type="SMART" id="SM00983">
    <property type="entry name" value="TPK_B1_binding"/>
    <property type="match status" value="1"/>
</dbReference>
<proteinExistence type="predicted"/>
<name>A0A1I8H8P1_9PLAT</name>
<evidence type="ECO:0000256" key="3">
    <source>
        <dbReference type="ARBA" id="ARBA00022777"/>
    </source>
</evidence>
<dbReference type="GO" id="GO:0016301">
    <property type="term" value="F:kinase activity"/>
    <property type="evidence" value="ECO:0007669"/>
    <property type="project" value="UniProtKB-KW"/>
</dbReference>
<dbReference type="InterPro" id="IPR036759">
    <property type="entry name" value="TPK_catalytic_sf"/>
</dbReference>
<dbReference type="GO" id="GO:0004788">
    <property type="term" value="F:thiamine diphosphokinase activity"/>
    <property type="evidence" value="ECO:0007669"/>
    <property type="project" value="InterPro"/>
</dbReference>
<keyword evidence="4" id="KW-0067">ATP-binding</keyword>
<dbReference type="GO" id="GO:0030975">
    <property type="term" value="F:thiamine binding"/>
    <property type="evidence" value="ECO:0007669"/>
    <property type="project" value="InterPro"/>
</dbReference>
<dbReference type="PANTHER" id="PTHR13622:SF8">
    <property type="entry name" value="THIAMIN PYROPHOSPHOKINASE 1"/>
    <property type="match status" value="1"/>
</dbReference>
<keyword evidence="3" id="KW-0418">Kinase</keyword>